<keyword evidence="2" id="KW-1185">Reference proteome</keyword>
<dbReference type="Proteomes" id="UP000248349">
    <property type="component" value="Unassembled WGS sequence"/>
</dbReference>
<reference evidence="1 2" key="1">
    <citation type="submission" date="2016-12" db="EMBL/GenBank/DDBJ databases">
        <title>The genomes of Aspergillus section Nigri reveals drivers in fungal speciation.</title>
        <authorList>
            <consortium name="DOE Joint Genome Institute"/>
            <person name="Vesth T.C."/>
            <person name="Nybo J."/>
            <person name="Theobald S."/>
            <person name="Brandl J."/>
            <person name="Frisvad J.C."/>
            <person name="Nielsen K.F."/>
            <person name="Lyhne E.K."/>
            <person name="Kogle M.E."/>
            <person name="Kuo A."/>
            <person name="Riley R."/>
            <person name="Clum A."/>
            <person name="Nolan M."/>
            <person name="Lipzen A."/>
            <person name="Salamov A."/>
            <person name="Henrissat B."/>
            <person name="Wiebenga A."/>
            <person name="De Vries R.P."/>
            <person name="Grigoriev I.V."/>
            <person name="Mortensen U.H."/>
            <person name="Andersen M.R."/>
            <person name="Baker S.E."/>
        </authorList>
    </citation>
    <scope>NUCLEOTIDE SEQUENCE [LARGE SCALE GENOMIC DNA]</scope>
    <source>
        <strain evidence="1 2">JOP 1030-1</strain>
    </source>
</reference>
<sequence length="155" mass="17936">MQQSRPEIPEPELQELLCVLLFRYETLLPMMDDRMISQLLKSFIFKCIYIKLQKVPQQQVLWSSGMTSRCGRASPGSIPGSATSFSFLFFPSSTSQYFRYNRAVDRGSNTKQPARTTRHRISALSEPFPKSDHPLLLIWACDLVHHWPALFPRCR</sequence>
<evidence type="ECO:0000313" key="1">
    <source>
        <dbReference type="EMBL" id="PYH46112.1"/>
    </source>
</evidence>
<dbReference type="GeneID" id="37072435"/>
<dbReference type="AlphaFoldDB" id="A0A319AHM7"/>
<dbReference type="RefSeq" id="XP_025432094.1">
    <property type="nucleotide sequence ID" value="XM_025571207.1"/>
</dbReference>
<name>A0A319AHM7_9EURO</name>
<organism evidence="1 2">
    <name type="scientific">Aspergillus saccharolyticus JOP 1030-1</name>
    <dbReference type="NCBI Taxonomy" id="1450539"/>
    <lineage>
        <taxon>Eukaryota</taxon>
        <taxon>Fungi</taxon>
        <taxon>Dikarya</taxon>
        <taxon>Ascomycota</taxon>
        <taxon>Pezizomycotina</taxon>
        <taxon>Eurotiomycetes</taxon>
        <taxon>Eurotiomycetidae</taxon>
        <taxon>Eurotiales</taxon>
        <taxon>Aspergillaceae</taxon>
        <taxon>Aspergillus</taxon>
        <taxon>Aspergillus subgen. Circumdati</taxon>
    </lineage>
</organism>
<proteinExistence type="predicted"/>
<accession>A0A319AHM7</accession>
<gene>
    <name evidence="1" type="ORF">BP01DRAFT_23115</name>
</gene>
<evidence type="ECO:0000313" key="2">
    <source>
        <dbReference type="Proteomes" id="UP000248349"/>
    </source>
</evidence>
<dbReference type="EMBL" id="KZ821228">
    <property type="protein sequence ID" value="PYH46112.1"/>
    <property type="molecule type" value="Genomic_DNA"/>
</dbReference>
<protein>
    <submittedName>
        <fullName evidence="1">Uncharacterized protein</fullName>
    </submittedName>
</protein>